<keyword evidence="12" id="KW-1185">Reference proteome</keyword>
<dbReference type="PANTHER" id="PTHR10815:SF5">
    <property type="entry name" value="METHYLATED-DNA--PROTEIN-CYSTEINE METHYLTRANSFERASE"/>
    <property type="match status" value="1"/>
</dbReference>
<evidence type="ECO:0000256" key="6">
    <source>
        <dbReference type="ARBA" id="ARBA00023204"/>
    </source>
</evidence>
<accession>A0ABS9Q1T9</accession>
<comment type="caution">
    <text evidence="11">The sequence shown here is derived from an EMBL/GenBank/DDBJ whole genome shotgun (WGS) entry which is preliminary data.</text>
</comment>
<evidence type="ECO:0000256" key="7">
    <source>
        <dbReference type="ARBA" id="ARBA00049348"/>
    </source>
</evidence>
<feature type="domain" description="Methylated-DNA-[protein]-cysteine S-methyltransferase DNA binding" evidence="9">
    <location>
        <begin position="79"/>
        <end position="157"/>
    </location>
</feature>
<dbReference type="InterPro" id="IPR008332">
    <property type="entry name" value="MethylG_MeTrfase_N"/>
</dbReference>
<evidence type="ECO:0000259" key="9">
    <source>
        <dbReference type="Pfam" id="PF01035"/>
    </source>
</evidence>
<dbReference type="Gene3D" id="1.10.10.10">
    <property type="entry name" value="Winged helix-like DNA-binding domain superfamily/Winged helix DNA-binding domain"/>
    <property type="match status" value="1"/>
</dbReference>
<dbReference type="Proteomes" id="UP001521931">
    <property type="component" value="Unassembled WGS sequence"/>
</dbReference>
<dbReference type="PROSITE" id="PS00374">
    <property type="entry name" value="MGMT"/>
    <property type="match status" value="1"/>
</dbReference>
<dbReference type="Gene3D" id="3.30.160.70">
    <property type="entry name" value="Methylated DNA-protein cysteine methyltransferase domain"/>
    <property type="match status" value="1"/>
</dbReference>
<evidence type="ECO:0000256" key="2">
    <source>
        <dbReference type="ARBA" id="ARBA00022490"/>
    </source>
</evidence>
<dbReference type="PANTHER" id="PTHR10815">
    <property type="entry name" value="METHYLATED-DNA--PROTEIN-CYSTEINE METHYLTRANSFERASE"/>
    <property type="match status" value="1"/>
</dbReference>
<dbReference type="SUPFAM" id="SSF46767">
    <property type="entry name" value="Methylated DNA-protein cysteine methyltransferase, C-terminal domain"/>
    <property type="match status" value="1"/>
</dbReference>
<comment type="miscellaneous">
    <text evidence="8">This enzyme catalyzes only one turnover and therefore is not strictly catalytic. According to one definition, an enzyme is a biocatalyst that acts repeatedly and over many reaction cycles.</text>
</comment>
<dbReference type="RefSeq" id="WP_239263759.1">
    <property type="nucleotide sequence ID" value="NZ_DAMCVA010000123.1"/>
</dbReference>
<keyword evidence="2 8" id="KW-0963">Cytoplasm</keyword>
<feature type="domain" description="Methylguanine DNA methyltransferase ribonuclease-like" evidence="10">
    <location>
        <begin position="3"/>
        <end position="74"/>
    </location>
</feature>
<evidence type="ECO:0000259" key="10">
    <source>
        <dbReference type="Pfam" id="PF02870"/>
    </source>
</evidence>
<gene>
    <name evidence="11" type="ORF">MHL29_08020</name>
</gene>
<dbReference type="EC" id="2.1.1.63" evidence="8"/>
<dbReference type="InterPro" id="IPR036217">
    <property type="entry name" value="MethylDNA_cys_MeTrfase_DNAb"/>
</dbReference>
<keyword evidence="5 8" id="KW-0227">DNA damage</keyword>
<sequence>MRRHTIIDSPVGPLTAVAEDDALIALYFERHGRAPAVTEHGERADEDPLLIRARTQLGEYFGGERRSFDLPTDPPGDGFQQRVWAQLREIPYGETRSYGQLARALGQPGAAQAVGNANGANPISIVVPCHRVIGSDGSLTGYAGGLERKRWLLAHEEPAASVTGRLF</sequence>
<dbReference type="Pfam" id="PF01035">
    <property type="entry name" value="DNA_binding_1"/>
    <property type="match status" value="1"/>
</dbReference>
<proteinExistence type="inferred from homology"/>
<dbReference type="InterPro" id="IPR014048">
    <property type="entry name" value="MethylDNA_cys_MeTrfase_DNA-bd"/>
</dbReference>
<keyword evidence="6 8" id="KW-0234">DNA repair</keyword>
<comment type="catalytic activity">
    <reaction evidence="7 8">
        <text>a 6-O-methyl-2'-deoxyguanosine in DNA + L-cysteinyl-[protein] = S-methyl-L-cysteinyl-[protein] + a 2'-deoxyguanosine in DNA</text>
        <dbReference type="Rhea" id="RHEA:24000"/>
        <dbReference type="Rhea" id="RHEA-COMP:10131"/>
        <dbReference type="Rhea" id="RHEA-COMP:10132"/>
        <dbReference type="Rhea" id="RHEA-COMP:11367"/>
        <dbReference type="Rhea" id="RHEA-COMP:11368"/>
        <dbReference type="ChEBI" id="CHEBI:29950"/>
        <dbReference type="ChEBI" id="CHEBI:82612"/>
        <dbReference type="ChEBI" id="CHEBI:85445"/>
        <dbReference type="ChEBI" id="CHEBI:85448"/>
        <dbReference type="EC" id="2.1.1.63"/>
    </reaction>
</comment>
<protein>
    <recommendedName>
        <fullName evidence="8">Methylated-DNA--protein-cysteine methyltransferase</fullName>
        <ecNumber evidence="8">2.1.1.63</ecNumber>
    </recommendedName>
    <alternativeName>
        <fullName evidence="8">6-O-methylguanine-DNA methyltransferase</fullName>
        <shortName evidence="8">MGMT</shortName>
    </alternativeName>
    <alternativeName>
        <fullName evidence="8">O-6-methylguanine-DNA-alkyltransferase</fullName>
    </alternativeName>
</protein>
<dbReference type="InterPro" id="IPR001497">
    <property type="entry name" value="MethylDNA_cys_MeTrfase_AS"/>
</dbReference>
<evidence type="ECO:0000256" key="3">
    <source>
        <dbReference type="ARBA" id="ARBA00022603"/>
    </source>
</evidence>
<dbReference type="Pfam" id="PF02870">
    <property type="entry name" value="Methyltransf_1N"/>
    <property type="match status" value="1"/>
</dbReference>
<dbReference type="CDD" id="cd06445">
    <property type="entry name" value="ATase"/>
    <property type="match status" value="1"/>
</dbReference>
<feature type="active site" description="Nucleophile; methyl group acceptor" evidence="8">
    <location>
        <position position="129"/>
    </location>
</feature>
<organism evidence="11 12">
    <name type="scientific">Arsenicicoccus bolidensis</name>
    <dbReference type="NCBI Taxonomy" id="229480"/>
    <lineage>
        <taxon>Bacteria</taxon>
        <taxon>Bacillati</taxon>
        <taxon>Actinomycetota</taxon>
        <taxon>Actinomycetes</taxon>
        <taxon>Micrococcales</taxon>
        <taxon>Intrasporangiaceae</taxon>
        <taxon>Arsenicicoccus</taxon>
    </lineage>
</organism>
<comment type="similarity">
    <text evidence="8">Belongs to the MGMT family.</text>
</comment>
<dbReference type="InterPro" id="IPR023546">
    <property type="entry name" value="MGMT"/>
</dbReference>
<evidence type="ECO:0000313" key="11">
    <source>
        <dbReference type="EMBL" id="MCG7321832.1"/>
    </source>
</evidence>
<dbReference type="HAMAP" id="MF_00772">
    <property type="entry name" value="OGT"/>
    <property type="match status" value="1"/>
</dbReference>
<dbReference type="EMBL" id="JAKRCV010000019">
    <property type="protein sequence ID" value="MCG7321832.1"/>
    <property type="molecule type" value="Genomic_DNA"/>
</dbReference>
<keyword evidence="4 8" id="KW-0808">Transferase</keyword>
<comment type="function">
    <text evidence="8">Involved in the cellular defense against the biological effects of O6-methylguanine (O6-MeG) and O4-methylthymine (O4-MeT) in DNA. Repairs the methylated nucleobase in DNA by stoichiometrically transferring the methyl group to a cysteine residue in the enzyme. This is a suicide reaction: the enzyme is irreversibly inactivated.</text>
</comment>
<evidence type="ECO:0000256" key="5">
    <source>
        <dbReference type="ARBA" id="ARBA00022763"/>
    </source>
</evidence>
<reference evidence="11 12" key="1">
    <citation type="submission" date="2022-02" db="EMBL/GenBank/DDBJ databases">
        <title>Uncovering new skin microbiome diversity through culturing and metagenomics.</title>
        <authorList>
            <person name="Conlan S."/>
            <person name="Deming C."/>
            <person name="Nisc Comparative Sequencing Program N."/>
            <person name="Segre J.A."/>
        </authorList>
    </citation>
    <scope>NUCLEOTIDE SEQUENCE [LARGE SCALE GENOMIC DNA]</scope>
    <source>
        <strain evidence="11 12">ACRQZ</strain>
    </source>
</reference>
<comment type="catalytic activity">
    <reaction evidence="1 8">
        <text>a 4-O-methyl-thymidine in DNA + L-cysteinyl-[protein] = a thymidine in DNA + S-methyl-L-cysteinyl-[protein]</text>
        <dbReference type="Rhea" id="RHEA:53428"/>
        <dbReference type="Rhea" id="RHEA-COMP:10131"/>
        <dbReference type="Rhea" id="RHEA-COMP:10132"/>
        <dbReference type="Rhea" id="RHEA-COMP:13555"/>
        <dbReference type="Rhea" id="RHEA-COMP:13556"/>
        <dbReference type="ChEBI" id="CHEBI:29950"/>
        <dbReference type="ChEBI" id="CHEBI:82612"/>
        <dbReference type="ChEBI" id="CHEBI:137386"/>
        <dbReference type="ChEBI" id="CHEBI:137387"/>
        <dbReference type="EC" id="2.1.1.63"/>
    </reaction>
</comment>
<evidence type="ECO:0000256" key="4">
    <source>
        <dbReference type="ARBA" id="ARBA00022679"/>
    </source>
</evidence>
<dbReference type="InterPro" id="IPR036631">
    <property type="entry name" value="MGMT_N_sf"/>
</dbReference>
<evidence type="ECO:0000313" key="12">
    <source>
        <dbReference type="Proteomes" id="UP001521931"/>
    </source>
</evidence>
<dbReference type="InterPro" id="IPR036388">
    <property type="entry name" value="WH-like_DNA-bd_sf"/>
</dbReference>
<dbReference type="NCBIfam" id="TIGR00589">
    <property type="entry name" value="ogt"/>
    <property type="match status" value="1"/>
</dbReference>
<evidence type="ECO:0000256" key="1">
    <source>
        <dbReference type="ARBA" id="ARBA00001286"/>
    </source>
</evidence>
<evidence type="ECO:0000256" key="8">
    <source>
        <dbReference type="HAMAP-Rule" id="MF_00772"/>
    </source>
</evidence>
<dbReference type="SUPFAM" id="SSF53155">
    <property type="entry name" value="Methylated DNA-protein cysteine methyltransferase domain"/>
    <property type="match status" value="1"/>
</dbReference>
<name>A0ABS9Q1T9_9MICO</name>
<comment type="subcellular location">
    <subcellularLocation>
        <location evidence="8">Cytoplasm</location>
    </subcellularLocation>
</comment>
<keyword evidence="3 8" id="KW-0489">Methyltransferase</keyword>